<proteinExistence type="predicted"/>
<evidence type="ECO:0000256" key="1">
    <source>
        <dbReference type="SAM" id="Phobius"/>
    </source>
</evidence>
<accession>A0A3E5BCS9</accession>
<reference evidence="2 3" key="1">
    <citation type="submission" date="2018-08" db="EMBL/GenBank/DDBJ databases">
        <title>A genome reference for cultivated species of the human gut microbiota.</title>
        <authorList>
            <person name="Zou Y."/>
            <person name="Xue W."/>
            <person name="Luo G."/>
        </authorList>
    </citation>
    <scope>NUCLEOTIDE SEQUENCE [LARGE SCALE GENOMIC DNA]</scope>
    <source>
        <strain evidence="2 3">OM05-15BH</strain>
    </source>
</reference>
<feature type="transmembrane region" description="Helical" evidence="1">
    <location>
        <begin position="12"/>
        <end position="30"/>
    </location>
</feature>
<dbReference type="Proteomes" id="UP000260983">
    <property type="component" value="Unassembled WGS sequence"/>
</dbReference>
<evidence type="ECO:0000313" key="3">
    <source>
        <dbReference type="Proteomes" id="UP000260983"/>
    </source>
</evidence>
<name>A0A3E5BCS9_9BACE</name>
<feature type="transmembrane region" description="Helical" evidence="1">
    <location>
        <begin position="36"/>
        <end position="55"/>
    </location>
</feature>
<keyword evidence="1" id="KW-0812">Transmembrane</keyword>
<organism evidence="2 3">
    <name type="scientific">Bacteroides oleiciplenus</name>
    <dbReference type="NCBI Taxonomy" id="626931"/>
    <lineage>
        <taxon>Bacteria</taxon>
        <taxon>Pseudomonadati</taxon>
        <taxon>Bacteroidota</taxon>
        <taxon>Bacteroidia</taxon>
        <taxon>Bacteroidales</taxon>
        <taxon>Bacteroidaceae</taxon>
        <taxon>Bacteroides</taxon>
    </lineage>
</organism>
<keyword evidence="1" id="KW-0472">Membrane</keyword>
<evidence type="ECO:0000313" key="2">
    <source>
        <dbReference type="EMBL" id="RGN35373.1"/>
    </source>
</evidence>
<comment type="caution">
    <text evidence="2">The sequence shown here is derived from an EMBL/GenBank/DDBJ whole genome shotgun (WGS) entry which is preliminary data.</text>
</comment>
<keyword evidence="1" id="KW-1133">Transmembrane helix</keyword>
<dbReference type="EMBL" id="QSUL01000007">
    <property type="protein sequence ID" value="RGN35373.1"/>
    <property type="molecule type" value="Genomic_DNA"/>
</dbReference>
<gene>
    <name evidence="2" type="ORF">DXB65_12200</name>
</gene>
<dbReference type="AlphaFoldDB" id="A0A3E5BCS9"/>
<protein>
    <submittedName>
        <fullName evidence="2">Uncharacterized protein</fullName>
    </submittedName>
</protein>
<dbReference type="RefSeq" id="WP_117724383.1">
    <property type="nucleotide sequence ID" value="NZ_QSUL01000007.1"/>
</dbReference>
<sequence length="280" mass="32709">MERETARLLKNTAIWMILILITGGSIGLTERFFGKPASLIVGASILSGFMYWDFLKRKSAEDTTRQIFELLKANRKNSLTTPPLGKTTDFKFQTSSVDYWFSISPQQKCHILFLMNFILISDSYEEIHHKIFKEIQSFIAEHPEYKDTILLHQNSLFNDIWDCSISCEADKLISKSQLLLIGNFLRSIEDKYLHSVETYLSFYDRYEDMIYYVRYMNGTAIESYIKDEENNIWGIQDVLDDEYFTLARLHKQLKSGMINITPSSLEEFALMKENVICEID</sequence>